<keyword evidence="3" id="KW-0408">Iron</keyword>
<reference evidence="10 11" key="2">
    <citation type="submission" date="2019-11" db="EMBL/GenBank/DDBJ databases">
        <title>Whole-genome sequence of a the green, strictly anaerobic photosynthetic bacterium Heliobacillus mobilis DSM 6151.</title>
        <authorList>
            <person name="Kyndt J.A."/>
            <person name="Meyer T.E."/>
        </authorList>
    </citation>
    <scope>NUCLEOTIDE SEQUENCE [LARGE SCALE GENOMIC DNA]</scope>
    <source>
        <strain evidence="10 11">DSM 6151</strain>
    </source>
</reference>
<evidence type="ECO:0000256" key="7">
    <source>
        <dbReference type="SAM" id="Phobius"/>
    </source>
</evidence>
<reference evidence="9" key="1">
    <citation type="journal article" date="1998" name="Proc. Natl. Acad. Sci. U.S.A.">
        <title>Tracking molecular evolution of photosynthesis by characterization of a major photosynthesis gene cluster from Heliobacillus mobilis.</title>
        <authorList>
            <person name="Xiong J."/>
            <person name="Inoue K."/>
            <person name="Bauer C.E."/>
        </authorList>
    </citation>
    <scope>NUCLEOTIDE SEQUENCE</scope>
</reference>
<dbReference type="GO" id="GO:0004497">
    <property type="term" value="F:monooxygenase activity"/>
    <property type="evidence" value="ECO:0007669"/>
    <property type="project" value="UniProtKB-ARBA"/>
</dbReference>
<dbReference type="AlphaFoldDB" id="Q9ZGG1"/>
<evidence type="ECO:0000313" key="11">
    <source>
        <dbReference type="Proteomes" id="UP000430670"/>
    </source>
</evidence>
<gene>
    <name evidence="9" type="primary">petC</name>
    <name evidence="10" type="ORF">GJ688_05735</name>
</gene>
<keyword evidence="5" id="KW-1015">Disulfide bond</keyword>
<evidence type="ECO:0000256" key="6">
    <source>
        <dbReference type="ARBA" id="ARBA00034078"/>
    </source>
</evidence>
<dbReference type="GO" id="GO:0016020">
    <property type="term" value="C:membrane"/>
    <property type="evidence" value="ECO:0007669"/>
    <property type="project" value="InterPro"/>
</dbReference>
<dbReference type="CDD" id="cd03467">
    <property type="entry name" value="Rieske"/>
    <property type="match status" value="1"/>
</dbReference>
<protein>
    <submittedName>
        <fullName evidence="10">Rieske 2Fe-2S domain-containing protein</fullName>
    </submittedName>
    <submittedName>
        <fullName evidence="9">Rieske iron sulfur protein PetC</fullName>
    </submittedName>
</protein>
<evidence type="ECO:0000313" key="10">
    <source>
        <dbReference type="EMBL" id="MTV48482.1"/>
    </source>
</evidence>
<dbReference type="PIR" id="T31446">
    <property type="entry name" value="T31446"/>
</dbReference>
<dbReference type="PRINTS" id="PR00162">
    <property type="entry name" value="RIESKE"/>
</dbReference>
<dbReference type="InterPro" id="IPR017941">
    <property type="entry name" value="Rieske_2Fe-2S"/>
</dbReference>
<keyword evidence="7" id="KW-1133">Transmembrane helix</keyword>
<keyword evidence="7" id="KW-0812">Transmembrane</keyword>
<dbReference type="InterPro" id="IPR005805">
    <property type="entry name" value="Rieske_Fe-S_prot_C"/>
</dbReference>
<keyword evidence="2" id="KW-0479">Metal-binding</keyword>
<dbReference type="EMBL" id="AF080002">
    <property type="protein sequence ID" value="AAC84018.1"/>
    <property type="molecule type" value="Genomic_DNA"/>
</dbReference>
<feature type="domain" description="Rieske" evidence="8">
    <location>
        <begin position="47"/>
        <end position="144"/>
    </location>
</feature>
<evidence type="ECO:0000256" key="3">
    <source>
        <dbReference type="ARBA" id="ARBA00023004"/>
    </source>
</evidence>
<dbReference type="SMR" id="Q9ZGG1"/>
<dbReference type="Proteomes" id="UP000430670">
    <property type="component" value="Unassembled WGS sequence"/>
</dbReference>
<keyword evidence="7" id="KW-0472">Membrane</keyword>
<dbReference type="InterPro" id="IPR036922">
    <property type="entry name" value="Rieske_2Fe-2S_sf"/>
</dbReference>
<evidence type="ECO:0000256" key="5">
    <source>
        <dbReference type="ARBA" id="ARBA00023157"/>
    </source>
</evidence>
<organism evidence="9">
    <name type="scientific">Heliobacterium mobile</name>
    <name type="common">Heliobacillus mobilis</name>
    <dbReference type="NCBI Taxonomy" id="28064"/>
    <lineage>
        <taxon>Bacteria</taxon>
        <taxon>Bacillati</taxon>
        <taxon>Bacillota</taxon>
        <taxon>Clostridia</taxon>
        <taxon>Eubacteriales</taxon>
        <taxon>Heliobacteriaceae</taxon>
        <taxon>Heliobacterium</taxon>
    </lineage>
</organism>
<proteinExistence type="predicted"/>
<keyword evidence="11" id="KW-1185">Reference proteome</keyword>
<dbReference type="RefSeq" id="WP_155475582.1">
    <property type="nucleotide sequence ID" value="NZ_WNKU01000004.1"/>
</dbReference>
<dbReference type="SUPFAM" id="SSF50022">
    <property type="entry name" value="ISP domain"/>
    <property type="match status" value="1"/>
</dbReference>
<sequence length="149" mass="15786">MDQNVSRRKFLGGVIAIPTLAVLTAPLAAVGGFVYPPDRLLQPPQPKKIAKLADLKPMEALHFDYNDVPCLAIKTGKGEVIAYKLKCTHLGCTVDVPKGSLEGKKLVCPCHGGQFDPEGNNVGGPPPKPLVRLQVAVENGDVIVKEGVA</sequence>
<accession>Q9ZGG1</accession>
<keyword evidence="4" id="KW-0411">Iron-sulfur</keyword>
<dbReference type="GO" id="GO:0051537">
    <property type="term" value="F:2 iron, 2 sulfur cluster binding"/>
    <property type="evidence" value="ECO:0007669"/>
    <property type="project" value="UniProtKB-KW"/>
</dbReference>
<dbReference type="PANTHER" id="PTHR10134">
    <property type="entry name" value="CYTOCHROME B-C1 COMPLEX SUBUNIT RIESKE, MITOCHONDRIAL"/>
    <property type="match status" value="1"/>
</dbReference>
<dbReference type="GO" id="GO:0046872">
    <property type="term" value="F:metal ion binding"/>
    <property type="evidence" value="ECO:0007669"/>
    <property type="project" value="UniProtKB-KW"/>
</dbReference>
<name>Q9ZGG1_HELMO</name>
<evidence type="ECO:0000256" key="1">
    <source>
        <dbReference type="ARBA" id="ARBA00022714"/>
    </source>
</evidence>
<dbReference type="InterPro" id="IPR014349">
    <property type="entry name" value="Rieske_Fe-S_prot"/>
</dbReference>
<dbReference type="Gene3D" id="2.102.10.10">
    <property type="entry name" value="Rieske [2Fe-2S] iron-sulphur domain"/>
    <property type="match status" value="1"/>
</dbReference>
<dbReference type="GO" id="GO:0016705">
    <property type="term" value="F:oxidoreductase activity, acting on paired donors, with incorporation or reduction of molecular oxygen"/>
    <property type="evidence" value="ECO:0007669"/>
    <property type="project" value="UniProtKB-ARBA"/>
</dbReference>
<comment type="cofactor">
    <cofactor evidence="6">
        <name>[2Fe-2S] cluster</name>
        <dbReference type="ChEBI" id="CHEBI:190135"/>
    </cofactor>
</comment>
<evidence type="ECO:0000259" key="8">
    <source>
        <dbReference type="PROSITE" id="PS51296"/>
    </source>
</evidence>
<dbReference type="EMBL" id="WNKU01000004">
    <property type="protein sequence ID" value="MTV48482.1"/>
    <property type="molecule type" value="Genomic_DNA"/>
</dbReference>
<evidence type="ECO:0000256" key="2">
    <source>
        <dbReference type="ARBA" id="ARBA00022723"/>
    </source>
</evidence>
<evidence type="ECO:0000313" key="9">
    <source>
        <dbReference type="EMBL" id="AAC84018.1"/>
    </source>
</evidence>
<evidence type="ECO:0000256" key="4">
    <source>
        <dbReference type="ARBA" id="ARBA00023014"/>
    </source>
</evidence>
<dbReference type="OrthoDB" id="9767869at2"/>
<feature type="transmembrane region" description="Helical" evidence="7">
    <location>
        <begin position="12"/>
        <end position="35"/>
    </location>
</feature>
<keyword evidence="1" id="KW-0001">2Fe-2S</keyword>
<dbReference type="PROSITE" id="PS51296">
    <property type="entry name" value="RIESKE"/>
    <property type="match status" value="1"/>
</dbReference>
<dbReference type="Pfam" id="PF00355">
    <property type="entry name" value="Rieske"/>
    <property type="match status" value="1"/>
</dbReference>